<dbReference type="AlphaFoldDB" id="A0A085G4J1"/>
<dbReference type="Pfam" id="PF07007">
    <property type="entry name" value="LprI"/>
    <property type="match status" value="1"/>
</dbReference>
<protein>
    <submittedName>
        <fullName evidence="2">Uncharacterized DUF1311 family protein</fullName>
    </submittedName>
</protein>
<accession>A0A085G4J1</accession>
<sequence length="123" mass="14620">MIIPKKATFVLITITFFTYATSKDEEMNYLDIKNKYTQADHELNDLYTIQMQKYKKEGGDLYGQALSKDIFLKKSQQIWIRFRDTSCDYETYESQTGTGYQSIYTQCLLDKTIERIKYLKENN</sequence>
<name>A0A085G4J1_EWIA3</name>
<feature type="domain" description="Lysozyme inhibitor LprI-like N-terminal" evidence="1">
    <location>
        <begin position="32"/>
        <end position="119"/>
    </location>
</feature>
<keyword evidence="3" id="KW-1185">Reference proteome</keyword>
<dbReference type="EMBL" id="JMPJ01000067">
    <property type="protein sequence ID" value="KFC78636.1"/>
    <property type="molecule type" value="Genomic_DNA"/>
</dbReference>
<dbReference type="STRING" id="910964.GEAM_3608"/>
<dbReference type="Gene3D" id="1.20.1270.180">
    <property type="match status" value="1"/>
</dbReference>
<proteinExistence type="predicted"/>
<dbReference type="GeneID" id="78381856"/>
<gene>
    <name evidence="2" type="ORF">GEAM_3608</name>
</gene>
<comment type="caution">
    <text evidence="2">The sequence shown here is derived from an EMBL/GenBank/DDBJ whole genome shotgun (WGS) entry which is preliminary data.</text>
</comment>
<dbReference type="OrthoDB" id="7340239at2"/>
<dbReference type="eggNOG" id="COG3755">
    <property type="taxonomic scope" value="Bacteria"/>
</dbReference>
<dbReference type="InterPro" id="IPR009739">
    <property type="entry name" value="LprI-like_N"/>
</dbReference>
<dbReference type="Proteomes" id="UP000028640">
    <property type="component" value="Unassembled WGS sequence"/>
</dbReference>
<organism evidence="2 3">
    <name type="scientific">Ewingella americana (strain ATCC 33852 / DSM 4580 / CCUG 14506 / JCM 5911 / LMG 7869 / NCTC 12157 / CDC 1468-78)</name>
    <dbReference type="NCBI Taxonomy" id="910964"/>
    <lineage>
        <taxon>Bacteria</taxon>
        <taxon>Pseudomonadati</taxon>
        <taxon>Pseudomonadota</taxon>
        <taxon>Gammaproteobacteria</taxon>
        <taxon>Enterobacterales</taxon>
        <taxon>Yersiniaceae</taxon>
        <taxon>Ewingella</taxon>
    </lineage>
</organism>
<reference evidence="2 3" key="1">
    <citation type="submission" date="2014-05" db="EMBL/GenBank/DDBJ databases">
        <title>ATOL: Assembling a taxonomically balanced genome-scale reconstruction of the evolutionary history of the Enterobacteriaceae.</title>
        <authorList>
            <person name="Plunkett G.III."/>
            <person name="Neeno-Eckwall E.C."/>
            <person name="Glasner J.D."/>
            <person name="Perna N.T."/>
        </authorList>
    </citation>
    <scope>NUCLEOTIDE SEQUENCE [LARGE SCALE GENOMIC DNA]</scope>
    <source>
        <strain evidence="2 3">ATCC 33852</strain>
    </source>
</reference>
<evidence type="ECO:0000259" key="1">
    <source>
        <dbReference type="Pfam" id="PF07007"/>
    </source>
</evidence>
<dbReference type="RefSeq" id="WP_051899568.1">
    <property type="nucleotide sequence ID" value="NZ_JMPJ01000067.1"/>
</dbReference>
<evidence type="ECO:0000313" key="3">
    <source>
        <dbReference type="Proteomes" id="UP000028640"/>
    </source>
</evidence>
<evidence type="ECO:0000313" key="2">
    <source>
        <dbReference type="EMBL" id="KFC78636.1"/>
    </source>
</evidence>